<accession>A0ABD5VLQ5</accession>
<sequence>MASIPTTKQSANKFESTIGGITVNGQAHSLSAWFVLALRLMFGYAFLSAGLSKVLEGAWTAQGYLAFGAAANGNPLAGMYAWMADTTWFLAFIDIAVPFGQIAIGLGLIVGLLVRLAAFFGAFMMTMFYFGNWAVEHGFVNSDMAYVLVFLAIAAFGAGRIIGLDRYVETYEFADGQTLLEKYPRLDYILG</sequence>
<name>A0ABD5VLQ5_9EURY</name>
<reference evidence="6 7" key="1">
    <citation type="journal article" date="2019" name="Int. J. Syst. Evol. Microbiol.">
        <title>The Global Catalogue of Microorganisms (GCM) 10K type strain sequencing project: providing services to taxonomists for standard genome sequencing and annotation.</title>
        <authorList>
            <consortium name="The Broad Institute Genomics Platform"/>
            <consortium name="The Broad Institute Genome Sequencing Center for Infectious Disease"/>
            <person name="Wu L."/>
            <person name="Ma J."/>
        </authorList>
    </citation>
    <scope>NUCLEOTIDE SEQUENCE [LARGE SCALE GENOMIC DNA]</scope>
    <source>
        <strain evidence="6 7">GX26</strain>
    </source>
</reference>
<feature type="transmembrane region" description="Helical" evidence="5">
    <location>
        <begin position="30"/>
        <end position="51"/>
    </location>
</feature>
<feature type="transmembrane region" description="Helical" evidence="5">
    <location>
        <begin position="63"/>
        <end position="82"/>
    </location>
</feature>
<keyword evidence="3 5" id="KW-1133">Transmembrane helix</keyword>
<evidence type="ECO:0000256" key="3">
    <source>
        <dbReference type="ARBA" id="ARBA00022989"/>
    </source>
</evidence>
<evidence type="ECO:0000256" key="5">
    <source>
        <dbReference type="SAM" id="Phobius"/>
    </source>
</evidence>
<dbReference type="GO" id="GO:0016020">
    <property type="term" value="C:membrane"/>
    <property type="evidence" value="ECO:0007669"/>
    <property type="project" value="UniProtKB-SubCell"/>
</dbReference>
<dbReference type="PANTHER" id="PTHR39157">
    <property type="entry name" value="INTEGRAL MEMBRANE PROTEIN-RELATED"/>
    <property type="match status" value="1"/>
</dbReference>
<evidence type="ECO:0000256" key="1">
    <source>
        <dbReference type="ARBA" id="ARBA00004141"/>
    </source>
</evidence>
<evidence type="ECO:0000256" key="4">
    <source>
        <dbReference type="ARBA" id="ARBA00023136"/>
    </source>
</evidence>
<feature type="transmembrane region" description="Helical" evidence="5">
    <location>
        <begin position="88"/>
        <end position="109"/>
    </location>
</feature>
<dbReference type="AlphaFoldDB" id="A0ABD5VLQ5"/>
<comment type="subcellular location">
    <subcellularLocation>
        <location evidence="1">Membrane</location>
        <topology evidence="1">Multi-pass membrane protein</topology>
    </subcellularLocation>
</comment>
<feature type="transmembrane region" description="Helical" evidence="5">
    <location>
        <begin position="145"/>
        <end position="163"/>
    </location>
</feature>
<feature type="transmembrane region" description="Helical" evidence="5">
    <location>
        <begin position="116"/>
        <end position="133"/>
    </location>
</feature>
<dbReference type="RefSeq" id="WP_336351349.1">
    <property type="nucleotide sequence ID" value="NZ_JAZAQL010000003.1"/>
</dbReference>
<proteinExistence type="predicted"/>
<dbReference type="EMBL" id="JBHSXN010000003">
    <property type="protein sequence ID" value="MFC6954399.1"/>
    <property type="molecule type" value="Genomic_DNA"/>
</dbReference>
<protein>
    <submittedName>
        <fullName evidence="6">DoxX family protein</fullName>
    </submittedName>
</protein>
<dbReference type="InterPro" id="IPR032808">
    <property type="entry name" value="DoxX"/>
</dbReference>
<gene>
    <name evidence="6" type="ORF">ACFQGB_16165</name>
</gene>
<evidence type="ECO:0000256" key="2">
    <source>
        <dbReference type="ARBA" id="ARBA00022692"/>
    </source>
</evidence>
<evidence type="ECO:0000313" key="6">
    <source>
        <dbReference type="EMBL" id="MFC6954399.1"/>
    </source>
</evidence>
<keyword evidence="4 5" id="KW-0472">Membrane</keyword>
<dbReference type="Pfam" id="PF07681">
    <property type="entry name" value="DoxX"/>
    <property type="match status" value="1"/>
</dbReference>
<keyword evidence="7" id="KW-1185">Reference proteome</keyword>
<dbReference type="PANTHER" id="PTHR39157:SF1">
    <property type="entry name" value="DOXX FAMILY PROTEIN"/>
    <property type="match status" value="1"/>
</dbReference>
<keyword evidence="2 5" id="KW-0812">Transmembrane</keyword>
<comment type="caution">
    <text evidence="6">The sequence shown here is derived from an EMBL/GenBank/DDBJ whole genome shotgun (WGS) entry which is preliminary data.</text>
</comment>
<evidence type="ECO:0000313" key="7">
    <source>
        <dbReference type="Proteomes" id="UP001596395"/>
    </source>
</evidence>
<dbReference type="Proteomes" id="UP001596395">
    <property type="component" value="Unassembled WGS sequence"/>
</dbReference>
<organism evidence="6 7">
    <name type="scientific">Halorubellus litoreus</name>
    <dbReference type="NCBI Taxonomy" id="755308"/>
    <lineage>
        <taxon>Archaea</taxon>
        <taxon>Methanobacteriati</taxon>
        <taxon>Methanobacteriota</taxon>
        <taxon>Stenosarchaea group</taxon>
        <taxon>Halobacteria</taxon>
        <taxon>Halobacteriales</taxon>
        <taxon>Halorubellaceae</taxon>
        <taxon>Halorubellus</taxon>
    </lineage>
</organism>